<dbReference type="GO" id="GO:0009307">
    <property type="term" value="P:DNA restriction-modification system"/>
    <property type="evidence" value="ECO:0007669"/>
    <property type="project" value="UniProtKB-KW"/>
</dbReference>
<evidence type="ECO:0000256" key="1">
    <source>
        <dbReference type="ARBA" id="ARBA00010923"/>
    </source>
</evidence>
<name>A0A3B0YM39_9ZZZZ</name>
<dbReference type="Gene3D" id="3.90.220.20">
    <property type="entry name" value="DNA methylase specificity domains"/>
    <property type="match status" value="1"/>
</dbReference>
<dbReference type="SUPFAM" id="SSF116734">
    <property type="entry name" value="DNA methylase specificity domain"/>
    <property type="match status" value="1"/>
</dbReference>
<organism evidence="5">
    <name type="scientific">hydrothermal vent metagenome</name>
    <dbReference type="NCBI Taxonomy" id="652676"/>
    <lineage>
        <taxon>unclassified sequences</taxon>
        <taxon>metagenomes</taxon>
        <taxon>ecological metagenomes</taxon>
    </lineage>
</organism>
<sequence>MKTSTAKFILLSYAKEAISQASLNQGQISSLPISLPPIEEQHRALCDTLKAHLQDTQTTQTQLADAIVEQTVA</sequence>
<dbReference type="EMBL" id="UOFK01000289">
    <property type="protein sequence ID" value="VAW81985.1"/>
    <property type="molecule type" value="Genomic_DNA"/>
</dbReference>
<keyword evidence="2" id="KW-0680">Restriction system</keyword>
<evidence type="ECO:0000313" key="5">
    <source>
        <dbReference type="EMBL" id="VAW81985.1"/>
    </source>
</evidence>
<dbReference type="AlphaFoldDB" id="A0A3B0YM39"/>
<evidence type="ECO:0000259" key="4">
    <source>
        <dbReference type="Pfam" id="PF01420"/>
    </source>
</evidence>
<dbReference type="Pfam" id="PF01420">
    <property type="entry name" value="Methylase_S"/>
    <property type="match status" value="1"/>
</dbReference>
<keyword evidence="3" id="KW-0238">DNA-binding</keyword>
<protein>
    <recommendedName>
        <fullName evidence="4">Type I restriction modification DNA specificity domain-containing protein</fullName>
    </recommendedName>
</protein>
<accession>A0A3B0YM39</accession>
<reference evidence="5" key="1">
    <citation type="submission" date="2018-06" db="EMBL/GenBank/DDBJ databases">
        <authorList>
            <person name="Zhirakovskaya E."/>
        </authorList>
    </citation>
    <scope>NUCLEOTIDE SEQUENCE</scope>
</reference>
<gene>
    <name evidence="5" type="ORF">MNBD_GAMMA13-2164</name>
</gene>
<feature type="domain" description="Type I restriction modification DNA specificity" evidence="4">
    <location>
        <begin position="15"/>
        <end position="62"/>
    </location>
</feature>
<comment type="similarity">
    <text evidence="1">Belongs to the type-I restriction system S methylase family.</text>
</comment>
<proteinExistence type="inferred from homology"/>
<evidence type="ECO:0000256" key="2">
    <source>
        <dbReference type="ARBA" id="ARBA00022747"/>
    </source>
</evidence>
<dbReference type="GO" id="GO:0003677">
    <property type="term" value="F:DNA binding"/>
    <property type="evidence" value="ECO:0007669"/>
    <property type="project" value="UniProtKB-KW"/>
</dbReference>
<dbReference type="InterPro" id="IPR044946">
    <property type="entry name" value="Restrct_endonuc_typeI_TRD_sf"/>
</dbReference>
<evidence type="ECO:0000256" key="3">
    <source>
        <dbReference type="ARBA" id="ARBA00023125"/>
    </source>
</evidence>
<dbReference type="InterPro" id="IPR000055">
    <property type="entry name" value="Restrct_endonuc_typeI_TRD"/>
</dbReference>